<evidence type="ECO:0000313" key="2">
    <source>
        <dbReference type="EMBL" id="ONK58166.1"/>
    </source>
</evidence>
<evidence type="ECO:0000256" key="1">
    <source>
        <dbReference type="SAM" id="MobiDB-lite"/>
    </source>
</evidence>
<name>A0A5P1EB65_ASPOF</name>
<dbReference type="Proteomes" id="UP000243459">
    <property type="component" value="Chromosome 9"/>
</dbReference>
<proteinExistence type="predicted"/>
<organism evidence="2 3">
    <name type="scientific">Asparagus officinalis</name>
    <name type="common">Garden asparagus</name>
    <dbReference type="NCBI Taxonomy" id="4686"/>
    <lineage>
        <taxon>Eukaryota</taxon>
        <taxon>Viridiplantae</taxon>
        <taxon>Streptophyta</taxon>
        <taxon>Embryophyta</taxon>
        <taxon>Tracheophyta</taxon>
        <taxon>Spermatophyta</taxon>
        <taxon>Magnoliopsida</taxon>
        <taxon>Liliopsida</taxon>
        <taxon>Asparagales</taxon>
        <taxon>Asparagaceae</taxon>
        <taxon>Asparagoideae</taxon>
        <taxon>Asparagus</taxon>
    </lineage>
</organism>
<dbReference type="Gramene" id="ONK58166">
    <property type="protein sequence ID" value="ONK58166"/>
    <property type="gene ID" value="A4U43_C09F8890"/>
</dbReference>
<feature type="region of interest" description="Disordered" evidence="1">
    <location>
        <begin position="92"/>
        <end position="112"/>
    </location>
</feature>
<dbReference type="EMBL" id="CM007389">
    <property type="protein sequence ID" value="ONK58166.1"/>
    <property type="molecule type" value="Genomic_DNA"/>
</dbReference>
<dbReference type="AlphaFoldDB" id="A0A5P1EB65"/>
<reference evidence="3" key="1">
    <citation type="journal article" date="2017" name="Nat. Commun.">
        <title>The asparagus genome sheds light on the origin and evolution of a young Y chromosome.</title>
        <authorList>
            <person name="Harkess A."/>
            <person name="Zhou J."/>
            <person name="Xu C."/>
            <person name="Bowers J.E."/>
            <person name="Van der Hulst R."/>
            <person name="Ayyampalayam S."/>
            <person name="Mercati F."/>
            <person name="Riccardi P."/>
            <person name="McKain M.R."/>
            <person name="Kakrana A."/>
            <person name="Tang H."/>
            <person name="Ray J."/>
            <person name="Groenendijk J."/>
            <person name="Arikit S."/>
            <person name="Mathioni S.M."/>
            <person name="Nakano M."/>
            <person name="Shan H."/>
            <person name="Telgmann-Rauber A."/>
            <person name="Kanno A."/>
            <person name="Yue Z."/>
            <person name="Chen H."/>
            <person name="Li W."/>
            <person name="Chen Y."/>
            <person name="Xu X."/>
            <person name="Zhang Y."/>
            <person name="Luo S."/>
            <person name="Chen H."/>
            <person name="Gao J."/>
            <person name="Mao Z."/>
            <person name="Pires J.C."/>
            <person name="Luo M."/>
            <person name="Kudrna D."/>
            <person name="Wing R.A."/>
            <person name="Meyers B.C."/>
            <person name="Yi K."/>
            <person name="Kong H."/>
            <person name="Lavrijsen P."/>
            <person name="Sunseri F."/>
            <person name="Falavigna A."/>
            <person name="Ye Y."/>
            <person name="Leebens-Mack J.H."/>
            <person name="Chen G."/>
        </authorList>
    </citation>
    <scope>NUCLEOTIDE SEQUENCE [LARGE SCALE GENOMIC DNA]</scope>
    <source>
        <strain evidence="3">cv. DH0086</strain>
    </source>
</reference>
<protein>
    <submittedName>
        <fullName evidence="2">Uncharacterized protein</fullName>
    </submittedName>
</protein>
<evidence type="ECO:0000313" key="3">
    <source>
        <dbReference type="Proteomes" id="UP000243459"/>
    </source>
</evidence>
<sequence>MQAEVEAEIEQRLGLKSSGDRGQVKAQARVLARSERFIRHFKVTCGARYDVWFDLIMVAPFDGWWWAPMKLGLDFPNGCCTACCEYQNSVPQDAPELDSAESLTAWSGEALR</sequence>
<keyword evidence="3" id="KW-1185">Reference proteome</keyword>
<gene>
    <name evidence="2" type="ORF">A4U43_C09F8890</name>
</gene>
<accession>A0A5P1EB65</accession>